<dbReference type="EMBL" id="OZ075117">
    <property type="protein sequence ID" value="CAL5083848.1"/>
    <property type="molecule type" value="Genomic_DNA"/>
</dbReference>
<dbReference type="AlphaFoldDB" id="A0ABC9FXJ0"/>
<evidence type="ECO:0000313" key="1">
    <source>
        <dbReference type="EMBL" id="CAL5083848.1"/>
    </source>
</evidence>
<reference evidence="2" key="1">
    <citation type="submission" date="2024-06" db="EMBL/GenBank/DDBJ databases">
        <authorList>
            <person name="Ryan C."/>
        </authorList>
    </citation>
    <scope>NUCLEOTIDE SEQUENCE [LARGE SCALE GENOMIC DNA]</scope>
</reference>
<organism evidence="1 2">
    <name type="scientific">Urochloa decumbens</name>
    <dbReference type="NCBI Taxonomy" id="240449"/>
    <lineage>
        <taxon>Eukaryota</taxon>
        <taxon>Viridiplantae</taxon>
        <taxon>Streptophyta</taxon>
        <taxon>Embryophyta</taxon>
        <taxon>Tracheophyta</taxon>
        <taxon>Spermatophyta</taxon>
        <taxon>Magnoliopsida</taxon>
        <taxon>Liliopsida</taxon>
        <taxon>Poales</taxon>
        <taxon>Poaceae</taxon>
        <taxon>PACMAD clade</taxon>
        <taxon>Panicoideae</taxon>
        <taxon>Panicodae</taxon>
        <taxon>Paniceae</taxon>
        <taxon>Melinidinae</taxon>
        <taxon>Urochloa</taxon>
    </lineage>
</organism>
<proteinExistence type="predicted"/>
<sequence length="107" mass="12053">MLVLVILQEDMPVIYSDQLQQTSVTCRAHSGSDLDLFGIAVLYISIRVRHGRLALFNTKASLSLLKLHHHIGGFQVTSAIWVSAFTCWYMRLDLGEGSDNRNYILMA</sequence>
<name>A0ABC9FXJ0_9POAL</name>
<protein>
    <submittedName>
        <fullName evidence="1">Uncharacterized protein</fullName>
    </submittedName>
</protein>
<gene>
    <name evidence="1" type="ORF">URODEC1_LOCUS110185</name>
</gene>
<keyword evidence="2" id="KW-1185">Reference proteome</keyword>
<reference evidence="1 2" key="2">
    <citation type="submission" date="2024-10" db="EMBL/GenBank/DDBJ databases">
        <authorList>
            <person name="Ryan C."/>
        </authorList>
    </citation>
    <scope>NUCLEOTIDE SEQUENCE [LARGE SCALE GENOMIC DNA]</scope>
</reference>
<accession>A0ABC9FXJ0</accession>
<evidence type="ECO:0000313" key="2">
    <source>
        <dbReference type="Proteomes" id="UP001497457"/>
    </source>
</evidence>
<dbReference type="Proteomes" id="UP001497457">
    <property type="component" value="Chromosome 7b"/>
</dbReference>